<dbReference type="EMBL" id="SMGJ01000001">
    <property type="protein sequence ID" value="TCK71260.1"/>
    <property type="molecule type" value="Genomic_DNA"/>
</dbReference>
<name>A0A4R1L2Q4_9PAST</name>
<dbReference type="PANTHER" id="PTHR41791">
    <property type="entry name" value="SSL7039 PROTEIN"/>
    <property type="match status" value="1"/>
</dbReference>
<dbReference type="Proteomes" id="UP000295496">
    <property type="component" value="Unassembled WGS sequence"/>
</dbReference>
<comment type="caution">
    <text evidence="1">The sequence shown here is derived from an EMBL/GenBank/DDBJ whole genome shotgun (WGS) entry which is preliminary data.</text>
</comment>
<evidence type="ECO:0000313" key="2">
    <source>
        <dbReference type="Proteomes" id="UP000295496"/>
    </source>
</evidence>
<dbReference type="PANTHER" id="PTHR41791:SF1">
    <property type="entry name" value="SSL7039 PROTEIN"/>
    <property type="match status" value="1"/>
</dbReference>
<dbReference type="InterPro" id="IPR009241">
    <property type="entry name" value="HigB-like"/>
</dbReference>
<evidence type="ECO:0000313" key="1">
    <source>
        <dbReference type="EMBL" id="TCK71260.1"/>
    </source>
</evidence>
<dbReference type="OrthoDB" id="9800258at2"/>
<dbReference type="RefSeq" id="WP_132299884.1">
    <property type="nucleotide sequence ID" value="NZ_CP170642.1"/>
</dbReference>
<dbReference type="Pfam" id="PF05973">
    <property type="entry name" value="Gp49"/>
    <property type="match status" value="1"/>
</dbReference>
<gene>
    <name evidence="1" type="ORF">EV692_0328</name>
</gene>
<keyword evidence="2" id="KW-1185">Reference proteome</keyword>
<dbReference type="InterPro" id="IPR014056">
    <property type="entry name" value="TypeIITA-like_toxin_pred"/>
</dbReference>
<accession>A0A4R1L2Q4</accession>
<dbReference type="PIRSF" id="PIRSF028744">
    <property type="entry name" value="Addict_mod_HI1419"/>
    <property type="match status" value="1"/>
</dbReference>
<protein>
    <submittedName>
        <fullName evidence="1">Putative addiction module killer protein</fullName>
    </submittedName>
</protein>
<proteinExistence type="predicted"/>
<dbReference type="AlphaFoldDB" id="A0A4R1L2Q4"/>
<dbReference type="NCBIfam" id="TIGR02683">
    <property type="entry name" value="upstrm_HI1419"/>
    <property type="match status" value="1"/>
</dbReference>
<sequence length="102" mass="11403">MNTIKRTAIFIDWLQNLKNRQAVAVINTRIKRAINGNFGDYKSVGGGVYEMRIPLGAGYRVYYAQDGETIYFLLNGGDKSTQQDDINKAKAIWADLKNNNGG</sequence>
<reference evidence="1 2" key="1">
    <citation type="submission" date="2019-03" db="EMBL/GenBank/DDBJ databases">
        <title>Genomic Encyclopedia of Type Strains, Phase IV (KMG-IV): sequencing the most valuable type-strain genomes for metagenomic binning, comparative biology and taxonomic classification.</title>
        <authorList>
            <person name="Goeker M."/>
        </authorList>
    </citation>
    <scope>NUCLEOTIDE SEQUENCE [LARGE SCALE GENOMIC DNA]</scope>
    <source>
        <strain evidence="1 2">DSM 10053</strain>
    </source>
</reference>
<organism evidence="1 2">
    <name type="scientific">Lonepinella koalarum</name>
    <dbReference type="NCBI Taxonomy" id="53417"/>
    <lineage>
        <taxon>Bacteria</taxon>
        <taxon>Pseudomonadati</taxon>
        <taxon>Pseudomonadota</taxon>
        <taxon>Gammaproteobacteria</taxon>
        <taxon>Pasteurellales</taxon>
        <taxon>Pasteurellaceae</taxon>
        <taxon>Lonepinella</taxon>
    </lineage>
</organism>